<dbReference type="InterPro" id="IPR045023">
    <property type="entry name" value="FATA/B"/>
</dbReference>
<keyword evidence="2" id="KW-0444">Lipid biosynthesis</keyword>
<dbReference type="Gene3D" id="3.10.129.10">
    <property type="entry name" value="Hotdog Thioesterase"/>
    <property type="match status" value="1"/>
</dbReference>
<evidence type="ECO:0000313" key="11">
    <source>
        <dbReference type="Proteomes" id="UP000176204"/>
    </source>
</evidence>
<dbReference type="EMBL" id="LT629973">
    <property type="protein sequence ID" value="SEH99297.1"/>
    <property type="molecule type" value="Genomic_DNA"/>
</dbReference>
<dbReference type="GO" id="GO:0000036">
    <property type="term" value="F:acyl carrier activity"/>
    <property type="evidence" value="ECO:0007669"/>
    <property type="project" value="TreeGrafter"/>
</dbReference>
<sequence length="277" mass="31151">MAWLGKDGLEIHGNCAMKRLMDTWQSSANVCSYECDASGLMRPESLLHWIQDAAETHAAALGFGYDWGMAQGLAWVETAVNLRVLRWPAWKESTAFRTWTGIASPVQARRRFELFDSAGNLLAEADYLWVLIDTERRRPVPLKRMGELLPKTECPACVPPPPVWEPGLNNGDLQRTFRVTGRDIDFNGHVNNASYLVWALDDLGERQYSAGRLREIHMAFRKETLLNEEISISCGIVPGRTRHLVTAGGQRRAEIDLVWQSRGFGTKKKGEAPECTP</sequence>
<evidence type="ECO:0000256" key="2">
    <source>
        <dbReference type="ARBA" id="ARBA00022516"/>
    </source>
</evidence>
<dbReference type="STRING" id="1679444.PYTT_2377"/>
<keyword evidence="6" id="KW-0443">Lipid metabolism</keyword>
<dbReference type="OrthoDB" id="9801517at2"/>
<keyword evidence="7" id="KW-0275">Fatty acid biosynthesis</keyword>
<dbReference type="CDD" id="cd00586">
    <property type="entry name" value="4HBT"/>
    <property type="match status" value="1"/>
</dbReference>
<dbReference type="Proteomes" id="UP000176204">
    <property type="component" value="Chromosome I"/>
</dbReference>
<evidence type="ECO:0000256" key="3">
    <source>
        <dbReference type="ARBA" id="ARBA00022801"/>
    </source>
</evidence>
<evidence type="ECO:0000256" key="7">
    <source>
        <dbReference type="ARBA" id="ARBA00023160"/>
    </source>
</evidence>
<comment type="similarity">
    <text evidence="1">Belongs to the acyl-ACP thioesterase family.</text>
</comment>
<proteinExistence type="inferred from homology"/>
<feature type="domain" description="Acyl-ACP thioesterase-like C-terminal" evidence="9">
    <location>
        <begin position="174"/>
        <end position="260"/>
    </location>
</feature>
<dbReference type="InterPro" id="IPR049427">
    <property type="entry name" value="Acyl-ACP_TE_C"/>
</dbReference>
<dbReference type="Pfam" id="PF20791">
    <property type="entry name" value="Acyl-ACP_TE_C"/>
    <property type="match status" value="1"/>
</dbReference>
<keyword evidence="5" id="KW-0809">Transit peptide</keyword>
<evidence type="ECO:0000256" key="4">
    <source>
        <dbReference type="ARBA" id="ARBA00022832"/>
    </source>
</evidence>
<reference evidence="11" key="1">
    <citation type="submission" date="2016-09" db="EMBL/GenBank/DDBJ databases">
        <authorList>
            <person name="Koehorst J."/>
        </authorList>
    </citation>
    <scope>NUCLEOTIDE SEQUENCE [LARGE SCALE GENOMIC DNA]</scope>
</reference>
<evidence type="ECO:0000256" key="1">
    <source>
        <dbReference type="ARBA" id="ARBA00006500"/>
    </source>
</evidence>
<dbReference type="InterPro" id="IPR029069">
    <property type="entry name" value="HotDog_dom_sf"/>
</dbReference>
<dbReference type="AlphaFoldDB" id="A0A1H6MLA8"/>
<evidence type="ECO:0000256" key="5">
    <source>
        <dbReference type="ARBA" id="ARBA00022946"/>
    </source>
</evidence>
<name>A0A1H6MLA8_9BACT</name>
<dbReference type="KEGG" id="agl:PYTT_2377"/>
<dbReference type="GO" id="GO:0016297">
    <property type="term" value="F:fatty acyl-[ACP] hydrolase activity"/>
    <property type="evidence" value="ECO:0007669"/>
    <property type="project" value="InterPro"/>
</dbReference>
<evidence type="ECO:0000313" key="10">
    <source>
        <dbReference type="EMBL" id="SEH99297.1"/>
    </source>
</evidence>
<keyword evidence="11" id="KW-1185">Reference proteome</keyword>
<keyword evidence="4" id="KW-0276">Fatty acid metabolism</keyword>
<dbReference type="Pfam" id="PF01643">
    <property type="entry name" value="Acyl-ACP_TE"/>
    <property type="match status" value="1"/>
</dbReference>
<dbReference type="SUPFAM" id="SSF54637">
    <property type="entry name" value="Thioesterase/thiol ester dehydrase-isomerase"/>
    <property type="match status" value="2"/>
</dbReference>
<evidence type="ECO:0000259" key="9">
    <source>
        <dbReference type="Pfam" id="PF20791"/>
    </source>
</evidence>
<organism evidence="10 11">
    <name type="scientific">Akkermansia glycaniphila</name>
    <dbReference type="NCBI Taxonomy" id="1679444"/>
    <lineage>
        <taxon>Bacteria</taxon>
        <taxon>Pseudomonadati</taxon>
        <taxon>Verrucomicrobiota</taxon>
        <taxon>Verrucomicrobiia</taxon>
        <taxon>Verrucomicrobiales</taxon>
        <taxon>Akkermansiaceae</taxon>
        <taxon>Akkermansia</taxon>
    </lineage>
</organism>
<evidence type="ECO:0000259" key="8">
    <source>
        <dbReference type="Pfam" id="PF01643"/>
    </source>
</evidence>
<dbReference type="PANTHER" id="PTHR31727">
    <property type="entry name" value="OLEOYL-ACYL CARRIER PROTEIN THIOESTERASE 1, CHLOROPLASTIC"/>
    <property type="match status" value="1"/>
</dbReference>
<gene>
    <name evidence="10" type="ORF">PYTT_2377</name>
</gene>
<evidence type="ECO:0000256" key="6">
    <source>
        <dbReference type="ARBA" id="ARBA00023098"/>
    </source>
</evidence>
<protein>
    <submittedName>
        <fullName evidence="10">Acyl-acp thioesterase</fullName>
    </submittedName>
</protein>
<feature type="domain" description="Acyl-ACP thioesterase N-terminal hotdog" evidence="8">
    <location>
        <begin position="24"/>
        <end position="141"/>
    </location>
</feature>
<dbReference type="InterPro" id="IPR002864">
    <property type="entry name" value="Acyl-ACP_thioesterase_NHD"/>
</dbReference>
<dbReference type="PANTHER" id="PTHR31727:SF6">
    <property type="entry name" value="OLEOYL-ACYL CARRIER PROTEIN THIOESTERASE 1, CHLOROPLASTIC"/>
    <property type="match status" value="1"/>
</dbReference>
<keyword evidence="3" id="KW-0378">Hydrolase</keyword>
<accession>A0A1H6MLA8</accession>